<dbReference type="RefSeq" id="WP_162317860.1">
    <property type="nucleotide sequence ID" value="NZ_JAHQXF010000002.1"/>
</dbReference>
<comment type="caution">
    <text evidence="2">The sequence shown here is derived from an EMBL/GenBank/DDBJ whole genome shotgun (WGS) entry which is preliminary data.</text>
</comment>
<keyword evidence="1" id="KW-1133">Transmembrane helix</keyword>
<keyword evidence="1" id="KW-0472">Membrane</keyword>
<feature type="transmembrane region" description="Helical" evidence="1">
    <location>
        <begin position="103"/>
        <end position="124"/>
    </location>
</feature>
<dbReference type="AlphaFoldDB" id="A0A8J8C7F4"/>
<evidence type="ECO:0000313" key="2">
    <source>
        <dbReference type="EMBL" id="MBV0925018.1"/>
    </source>
</evidence>
<name>A0A8J8C7F4_9EURY</name>
<dbReference type="Proteomes" id="UP000766550">
    <property type="component" value="Unassembled WGS sequence"/>
</dbReference>
<sequence length="147" mass="15564">MAEDWISKLKPLAKEGPETFVMRRIVQFVIGAAVGVAFSVADGIAWITDQFQVAITFSAGQFGAALLPDTVSQFQRQRGLSLATYGDAVINWMRSMIAALVEILGPAAGPVLVIVTVVLLALGVRVVRALADSVPVISGIQTLLEGK</sequence>
<accession>A0A8J8C7F4</accession>
<evidence type="ECO:0000313" key="3">
    <source>
        <dbReference type="Proteomes" id="UP000766550"/>
    </source>
</evidence>
<organism evidence="2 3">
    <name type="scientific">Haloarcula limicola</name>
    <dbReference type="NCBI Taxonomy" id="1429915"/>
    <lineage>
        <taxon>Archaea</taxon>
        <taxon>Methanobacteriati</taxon>
        <taxon>Methanobacteriota</taxon>
        <taxon>Stenosarchaea group</taxon>
        <taxon>Halobacteria</taxon>
        <taxon>Halobacteriales</taxon>
        <taxon>Haloarculaceae</taxon>
        <taxon>Haloarcula</taxon>
    </lineage>
</organism>
<proteinExistence type="predicted"/>
<protein>
    <submittedName>
        <fullName evidence="2">Uncharacterized protein</fullName>
    </submittedName>
</protein>
<keyword evidence="3" id="KW-1185">Reference proteome</keyword>
<keyword evidence="1" id="KW-0812">Transmembrane</keyword>
<dbReference type="EMBL" id="JAHQXF010000002">
    <property type="protein sequence ID" value="MBV0925018.1"/>
    <property type="molecule type" value="Genomic_DNA"/>
</dbReference>
<feature type="transmembrane region" description="Helical" evidence="1">
    <location>
        <begin position="25"/>
        <end position="47"/>
    </location>
</feature>
<gene>
    <name evidence="2" type="ORF">KTS45_12505</name>
</gene>
<evidence type="ECO:0000256" key="1">
    <source>
        <dbReference type="SAM" id="Phobius"/>
    </source>
</evidence>
<reference evidence="2 3" key="1">
    <citation type="submission" date="2021-06" db="EMBL/GenBank/DDBJ databases">
        <title>New haloarchaea isolates fom saline soil.</title>
        <authorList>
            <person name="Duran-Viseras A."/>
            <person name="Sanchez-Porro C.S."/>
            <person name="Ventosa A."/>
        </authorList>
    </citation>
    <scope>NUCLEOTIDE SEQUENCE [LARGE SCALE GENOMIC DNA]</scope>
    <source>
        <strain evidence="2 3">JCM 183640</strain>
    </source>
</reference>